<evidence type="ECO:0000259" key="4">
    <source>
        <dbReference type="Pfam" id="PF00248"/>
    </source>
</evidence>
<dbReference type="GO" id="GO:0016616">
    <property type="term" value="F:oxidoreductase activity, acting on the CH-OH group of donors, NAD or NADP as acceptor"/>
    <property type="evidence" value="ECO:0007669"/>
    <property type="project" value="UniProtKB-ARBA"/>
</dbReference>
<dbReference type="InterPro" id="IPR023210">
    <property type="entry name" value="NADP_OxRdtase_dom"/>
</dbReference>
<dbReference type="PANTHER" id="PTHR43827">
    <property type="entry name" value="2,5-DIKETO-D-GLUCONIC ACID REDUCTASE"/>
    <property type="match status" value="1"/>
</dbReference>
<gene>
    <name evidence="5" type="ORF">SAMN02745243_01396</name>
</gene>
<protein>
    <submittedName>
        <fullName evidence="5">Aldo/keto reductase family protein</fullName>
    </submittedName>
</protein>
<dbReference type="PANTHER" id="PTHR43827:SF3">
    <property type="entry name" value="NADP-DEPENDENT OXIDOREDUCTASE DOMAIN-CONTAINING PROTEIN"/>
    <property type="match status" value="1"/>
</dbReference>
<evidence type="ECO:0000256" key="3">
    <source>
        <dbReference type="ARBA" id="ARBA00023002"/>
    </source>
</evidence>
<dbReference type="RefSeq" id="WP_073107423.1">
    <property type="nucleotide sequence ID" value="NZ_FQZY01000017.1"/>
</dbReference>
<feature type="domain" description="NADP-dependent oxidoreductase" evidence="4">
    <location>
        <begin position="28"/>
        <end position="75"/>
    </location>
</feature>
<proteinExistence type="inferred from homology"/>
<evidence type="ECO:0000313" key="6">
    <source>
        <dbReference type="Proteomes" id="UP000184301"/>
    </source>
</evidence>
<keyword evidence="3" id="KW-0560">Oxidoreductase</keyword>
<dbReference type="AlphaFoldDB" id="A0A1M6M803"/>
<evidence type="ECO:0000256" key="1">
    <source>
        <dbReference type="ARBA" id="ARBA00007905"/>
    </source>
</evidence>
<evidence type="ECO:0000313" key="5">
    <source>
        <dbReference type="EMBL" id="SHJ79520.1"/>
    </source>
</evidence>
<keyword evidence="2" id="KW-0521">NADP</keyword>
<accession>A0A1M6M803</accession>
<dbReference type="InterPro" id="IPR018170">
    <property type="entry name" value="Aldo/ket_reductase_CS"/>
</dbReference>
<keyword evidence="6" id="KW-1185">Reference proteome</keyword>
<dbReference type="InterPro" id="IPR020471">
    <property type="entry name" value="AKR"/>
</dbReference>
<reference evidence="5 6" key="1">
    <citation type="submission" date="2016-11" db="EMBL/GenBank/DDBJ databases">
        <authorList>
            <person name="Jaros S."/>
            <person name="Januszkiewicz K."/>
            <person name="Wedrychowicz H."/>
        </authorList>
    </citation>
    <scope>NUCLEOTIDE SEQUENCE [LARGE SCALE GENOMIC DNA]</scope>
    <source>
        <strain evidence="5 6">DSM 15480</strain>
    </source>
</reference>
<dbReference type="PROSITE" id="PS00063">
    <property type="entry name" value="ALDOKETO_REDUCTASE_3"/>
    <property type="match status" value="1"/>
</dbReference>
<dbReference type="Pfam" id="PF00248">
    <property type="entry name" value="Aldo_ket_red"/>
    <property type="match status" value="1"/>
</dbReference>
<dbReference type="STRING" id="1121950.SAMN02745243_01396"/>
<organism evidence="5 6">
    <name type="scientific">Hespellia stercorisuis DSM 15480</name>
    <dbReference type="NCBI Taxonomy" id="1121950"/>
    <lineage>
        <taxon>Bacteria</taxon>
        <taxon>Bacillati</taxon>
        <taxon>Bacillota</taxon>
        <taxon>Clostridia</taxon>
        <taxon>Lachnospirales</taxon>
        <taxon>Lachnospiraceae</taxon>
        <taxon>Hespellia</taxon>
    </lineage>
</organism>
<name>A0A1M6M803_9FIRM</name>
<dbReference type="EMBL" id="FQZY01000017">
    <property type="protein sequence ID" value="SHJ79520.1"/>
    <property type="molecule type" value="Genomic_DNA"/>
</dbReference>
<dbReference type="Gene3D" id="3.20.20.100">
    <property type="entry name" value="NADP-dependent oxidoreductase domain"/>
    <property type="match status" value="1"/>
</dbReference>
<dbReference type="SUPFAM" id="SSF51430">
    <property type="entry name" value="NAD(P)-linked oxidoreductase"/>
    <property type="match status" value="1"/>
</dbReference>
<dbReference type="InterPro" id="IPR036812">
    <property type="entry name" value="NAD(P)_OxRdtase_dom_sf"/>
</dbReference>
<dbReference type="Proteomes" id="UP000184301">
    <property type="component" value="Unassembled WGS sequence"/>
</dbReference>
<evidence type="ECO:0000256" key="2">
    <source>
        <dbReference type="ARBA" id="ARBA00022857"/>
    </source>
</evidence>
<dbReference type="OrthoDB" id="9804790at2"/>
<comment type="similarity">
    <text evidence="1">Belongs to the aldo/keto reductase family.</text>
</comment>
<sequence>MEYTTLPNGNKMPMLGLGVYQVPDHEECEQAILRFNIQRGVVVIPKSVHKDRIKENIDVFDFALTDDEMKQIASLETGHTEIIDHYDWKITEFLNTVGK</sequence>